<feature type="domain" description="Cation efflux protein cytoplasmic" evidence="11">
    <location>
        <begin position="254"/>
        <end position="323"/>
    </location>
</feature>
<feature type="domain" description="Cation efflux protein transmembrane" evidence="10">
    <location>
        <begin position="56"/>
        <end position="246"/>
    </location>
</feature>
<dbReference type="SUPFAM" id="SSF161111">
    <property type="entry name" value="Cation efflux protein transmembrane domain-like"/>
    <property type="match status" value="1"/>
</dbReference>
<proteinExistence type="inferred from homology"/>
<feature type="transmembrane region" description="Helical" evidence="9">
    <location>
        <begin position="220"/>
        <end position="238"/>
    </location>
</feature>
<feature type="transmembrane region" description="Helical" evidence="9">
    <location>
        <begin position="153"/>
        <end position="172"/>
    </location>
</feature>
<dbReference type="NCBIfam" id="TIGR01297">
    <property type="entry name" value="CDF"/>
    <property type="match status" value="1"/>
</dbReference>
<evidence type="ECO:0000313" key="13">
    <source>
        <dbReference type="Proteomes" id="UP000199517"/>
    </source>
</evidence>
<dbReference type="GO" id="GO:0005886">
    <property type="term" value="C:plasma membrane"/>
    <property type="evidence" value="ECO:0007669"/>
    <property type="project" value="TreeGrafter"/>
</dbReference>
<evidence type="ECO:0000259" key="11">
    <source>
        <dbReference type="Pfam" id="PF16916"/>
    </source>
</evidence>
<organism evidence="12 13">
    <name type="scientific">Paracidovorax konjaci</name>
    <dbReference type="NCBI Taxonomy" id="32040"/>
    <lineage>
        <taxon>Bacteria</taxon>
        <taxon>Pseudomonadati</taxon>
        <taxon>Pseudomonadota</taxon>
        <taxon>Betaproteobacteria</taxon>
        <taxon>Burkholderiales</taxon>
        <taxon>Comamonadaceae</taxon>
        <taxon>Paracidovorax</taxon>
    </lineage>
</organism>
<evidence type="ECO:0000256" key="8">
    <source>
        <dbReference type="ARBA" id="ARBA00023136"/>
    </source>
</evidence>
<evidence type="ECO:0000256" key="7">
    <source>
        <dbReference type="ARBA" id="ARBA00023065"/>
    </source>
</evidence>
<dbReference type="EMBL" id="FOMQ01000004">
    <property type="protein sequence ID" value="SFD62840.1"/>
    <property type="molecule type" value="Genomic_DNA"/>
</dbReference>
<dbReference type="GO" id="GO:0005385">
    <property type="term" value="F:zinc ion transmembrane transporter activity"/>
    <property type="evidence" value="ECO:0007669"/>
    <property type="project" value="TreeGrafter"/>
</dbReference>
<keyword evidence="5" id="KW-0862">Zinc</keyword>
<feature type="transmembrane region" description="Helical" evidence="9">
    <location>
        <begin position="55"/>
        <end position="82"/>
    </location>
</feature>
<dbReference type="InterPro" id="IPR027470">
    <property type="entry name" value="Cation_efflux_CTD"/>
</dbReference>
<dbReference type="InterPro" id="IPR027469">
    <property type="entry name" value="Cation_efflux_TMD_sf"/>
</dbReference>
<keyword evidence="5" id="KW-0864">Zinc transport</keyword>
<keyword evidence="7" id="KW-0406">Ion transport</keyword>
<dbReference type="Pfam" id="PF16916">
    <property type="entry name" value="ZT_dimer"/>
    <property type="match status" value="1"/>
</dbReference>
<evidence type="ECO:0000256" key="2">
    <source>
        <dbReference type="ARBA" id="ARBA00008873"/>
    </source>
</evidence>
<name>A0A1I1U4N8_9BURK</name>
<evidence type="ECO:0000259" key="10">
    <source>
        <dbReference type="Pfam" id="PF01545"/>
    </source>
</evidence>
<keyword evidence="4 9" id="KW-0812">Transmembrane</keyword>
<comment type="subcellular location">
    <subcellularLocation>
        <location evidence="1">Membrane</location>
        <topology evidence="1">Multi-pass membrane protein</topology>
    </subcellularLocation>
</comment>
<dbReference type="STRING" id="32040.SAMN04489710_104106"/>
<evidence type="ECO:0000256" key="3">
    <source>
        <dbReference type="ARBA" id="ARBA00022448"/>
    </source>
</evidence>
<evidence type="ECO:0000256" key="1">
    <source>
        <dbReference type="ARBA" id="ARBA00004141"/>
    </source>
</evidence>
<reference evidence="13" key="1">
    <citation type="submission" date="2016-10" db="EMBL/GenBank/DDBJ databases">
        <authorList>
            <person name="Varghese N."/>
            <person name="Submissions S."/>
        </authorList>
    </citation>
    <scope>NUCLEOTIDE SEQUENCE [LARGE SCALE GENOMIC DNA]</scope>
    <source>
        <strain evidence="13">DSM 7481</strain>
    </source>
</reference>
<keyword evidence="6 9" id="KW-1133">Transmembrane helix</keyword>
<dbReference type="PANTHER" id="PTHR11562">
    <property type="entry name" value="CATION EFFLUX PROTEIN/ ZINC TRANSPORTER"/>
    <property type="match status" value="1"/>
</dbReference>
<sequence length="351" mass="37882">MQSRTTTAVLLGLAQTLAWASSYYLPAKYLKFNERKAMSAGHSHALQAEGKERSIWWALGLTSAFMIAEVVGGLVTGSLALISDAAHMFTDTAALAIAVAAIRVAKRPADALRTYGYHRFEILAAAFNALLLFGVAIYILFEAYQRFQSPPAIQTGAMIVIAALGLVINLMSMRLLSGGKDDSLNVKGAYLEVWSDMLGSIGVIAGAVLIRYTGWVWVDPLIAVAIGLWVLPRTWVLLKESLNILLEGVPQGVKIPDVMVAMAAVPGVQSVHDLHVWALTSGKAALTAHVVYQPGVESESLLRPLQEMLAKRFQVLHTTLQMEATMCEHTEDGCNFVAHPSASAGDHIHSH</sequence>
<gene>
    <name evidence="12" type="ORF">SAMN04489710_104106</name>
</gene>
<dbReference type="Proteomes" id="UP000199517">
    <property type="component" value="Unassembled WGS sequence"/>
</dbReference>
<evidence type="ECO:0000313" key="12">
    <source>
        <dbReference type="EMBL" id="SFD62840.1"/>
    </source>
</evidence>
<dbReference type="InterPro" id="IPR058533">
    <property type="entry name" value="Cation_efflux_TM"/>
</dbReference>
<dbReference type="Gene3D" id="1.20.1510.10">
    <property type="entry name" value="Cation efflux protein transmembrane domain"/>
    <property type="match status" value="1"/>
</dbReference>
<dbReference type="PANTHER" id="PTHR11562:SF17">
    <property type="entry name" value="RE54080P-RELATED"/>
    <property type="match status" value="1"/>
</dbReference>
<dbReference type="InterPro" id="IPR050681">
    <property type="entry name" value="CDF/SLC30A"/>
</dbReference>
<accession>A0A1I1U4N8</accession>
<dbReference type="InterPro" id="IPR002524">
    <property type="entry name" value="Cation_efflux"/>
</dbReference>
<dbReference type="InterPro" id="IPR036837">
    <property type="entry name" value="Cation_efflux_CTD_sf"/>
</dbReference>
<dbReference type="AlphaFoldDB" id="A0A1I1U4N8"/>
<keyword evidence="13" id="KW-1185">Reference proteome</keyword>
<feature type="transmembrane region" description="Helical" evidence="9">
    <location>
        <begin position="122"/>
        <end position="141"/>
    </location>
</feature>
<protein>
    <submittedName>
        <fullName evidence="12">Cobalt-zinc-cadmium efflux system protein</fullName>
    </submittedName>
</protein>
<evidence type="ECO:0000256" key="4">
    <source>
        <dbReference type="ARBA" id="ARBA00022692"/>
    </source>
</evidence>
<evidence type="ECO:0000256" key="6">
    <source>
        <dbReference type="ARBA" id="ARBA00022989"/>
    </source>
</evidence>
<comment type="similarity">
    <text evidence="2">Belongs to the cation diffusion facilitator (CDF) transporter (TC 2.A.4) family. SLC30A subfamily.</text>
</comment>
<evidence type="ECO:0000256" key="9">
    <source>
        <dbReference type="SAM" id="Phobius"/>
    </source>
</evidence>
<dbReference type="Pfam" id="PF01545">
    <property type="entry name" value="Cation_efflux"/>
    <property type="match status" value="1"/>
</dbReference>
<keyword evidence="8 9" id="KW-0472">Membrane</keyword>
<keyword evidence="3" id="KW-0813">Transport</keyword>
<dbReference type="SUPFAM" id="SSF160240">
    <property type="entry name" value="Cation efflux protein cytoplasmic domain-like"/>
    <property type="match status" value="1"/>
</dbReference>
<evidence type="ECO:0000256" key="5">
    <source>
        <dbReference type="ARBA" id="ARBA00022906"/>
    </source>
</evidence>
<feature type="transmembrane region" description="Helical" evidence="9">
    <location>
        <begin position="193"/>
        <end position="214"/>
    </location>
</feature>